<dbReference type="Pfam" id="PF03178">
    <property type="entry name" value="CPSF_A"/>
    <property type="match status" value="1"/>
</dbReference>
<dbReference type="Proteomes" id="UP000292447">
    <property type="component" value="Chromosome V"/>
</dbReference>
<evidence type="ECO:0000313" key="8">
    <source>
        <dbReference type="Proteomes" id="UP000292447"/>
    </source>
</evidence>
<dbReference type="InterPro" id="IPR058543">
    <property type="entry name" value="Beta-prop_RSE1/DDB1/CPSF1_2nd"/>
</dbReference>
<dbReference type="Pfam" id="PF23726">
    <property type="entry name" value="Beta-prop_RSE1_2nd"/>
    <property type="match status" value="1"/>
</dbReference>
<evidence type="ECO:0000259" key="5">
    <source>
        <dbReference type="Pfam" id="PF10433"/>
    </source>
</evidence>
<evidence type="ECO:0000256" key="3">
    <source>
        <dbReference type="ARBA" id="ARBA00023242"/>
    </source>
</evidence>
<keyword evidence="3" id="KW-0539">Nucleus</keyword>
<dbReference type="GO" id="GO:0006397">
    <property type="term" value="P:mRNA processing"/>
    <property type="evidence" value="ECO:0007669"/>
    <property type="project" value="UniProtKB-KW"/>
</dbReference>
<keyword evidence="8" id="KW-1185">Reference proteome</keyword>
<name>A0A4P6XRU7_9ASCO</name>
<dbReference type="InterPro" id="IPR004871">
    <property type="entry name" value="RSE1/DDB1/CPSF1_C"/>
</dbReference>
<reference evidence="8" key="1">
    <citation type="submission" date="2019-03" db="EMBL/GenBank/DDBJ databases">
        <title>Snf2 controls pulcherriminic acid biosynthesis and connects pigmentation and antifungal activity of the yeast Metschnikowia pulcherrima.</title>
        <authorList>
            <person name="Gore-Lloyd D."/>
            <person name="Sumann I."/>
            <person name="Brachmann A.O."/>
            <person name="Schneeberger K."/>
            <person name="Ortiz-Merino R.A."/>
            <person name="Moreno-Beltran M."/>
            <person name="Schlaefli M."/>
            <person name="Kirner P."/>
            <person name="Santos Kron A."/>
            <person name="Wolfe K.H."/>
            <person name="Piel J."/>
            <person name="Ahrens C.H."/>
            <person name="Henk D."/>
            <person name="Freimoser F.M."/>
        </authorList>
    </citation>
    <scope>NUCLEOTIDE SEQUENCE [LARGE SCALE GENOMIC DNA]</scope>
    <source>
        <strain evidence="8">APC 1.2</strain>
    </source>
</reference>
<dbReference type="InterPro" id="IPR015943">
    <property type="entry name" value="WD40/YVTN_repeat-like_dom_sf"/>
</dbReference>
<feature type="domain" description="RSE1/DDB1/CPSF1 second beta-propeller" evidence="6">
    <location>
        <begin position="563"/>
        <end position="926"/>
    </location>
</feature>
<gene>
    <name evidence="7" type="primary">MPUL0E04420</name>
    <name evidence="7" type="ORF">METSCH_E04420</name>
</gene>
<comment type="subcellular location">
    <subcellularLocation>
        <location evidence="1">Nucleus</location>
    </subcellularLocation>
</comment>
<protein>
    <submittedName>
        <fullName evidence="7">Cleavage and polyadenylation specificity factor subunit 1</fullName>
    </submittedName>
</protein>
<dbReference type="InterPro" id="IPR050358">
    <property type="entry name" value="RSE1/DDB1/CFT1"/>
</dbReference>
<dbReference type="InterPro" id="IPR018846">
    <property type="entry name" value="Beta-prop_RSE1/DDB1/CPSF1_1st"/>
</dbReference>
<feature type="domain" description="RSE1/DDB1/CPSF1 C-terminal" evidence="4">
    <location>
        <begin position="994"/>
        <end position="1325"/>
    </location>
</feature>
<keyword evidence="2" id="KW-0507">mRNA processing</keyword>
<dbReference type="PANTHER" id="PTHR10644">
    <property type="entry name" value="DNA REPAIR/RNA PROCESSING CPSF FAMILY"/>
    <property type="match status" value="1"/>
</dbReference>
<dbReference type="STRING" id="2163413.A0A4P6XRU7"/>
<evidence type="ECO:0000256" key="2">
    <source>
        <dbReference type="ARBA" id="ARBA00022664"/>
    </source>
</evidence>
<dbReference type="Pfam" id="PF10433">
    <property type="entry name" value="Beta-prop_RSE1_1st"/>
    <property type="match status" value="1"/>
</dbReference>
<evidence type="ECO:0000256" key="1">
    <source>
        <dbReference type="ARBA" id="ARBA00004123"/>
    </source>
</evidence>
<dbReference type="EMBL" id="CP034460">
    <property type="protein sequence ID" value="QBM90200.1"/>
    <property type="molecule type" value="Genomic_DNA"/>
</dbReference>
<dbReference type="Gene3D" id="2.130.10.10">
    <property type="entry name" value="YVTN repeat-like/Quinoprotein amine dehydrogenase"/>
    <property type="match status" value="2"/>
</dbReference>
<dbReference type="GO" id="GO:0005634">
    <property type="term" value="C:nucleus"/>
    <property type="evidence" value="ECO:0007669"/>
    <property type="project" value="UniProtKB-SubCell"/>
</dbReference>
<proteinExistence type="predicted"/>
<sequence length="1362" mass="152828">MNAYDVFIDPTVISSSLACNFIKPTEKHLLVAKATILEIYEVLKIQQPEGKEPGYRLKLISSYKLQGLVKDLKAIKTVENRDLDYVLVSFESAKVSCLKWDPVKYSVLTVSLHFYEHALQNASYEKIYKTDLLVGPPSKPMFCLRRNNLLVFLPFNNLDDDEDDGDDGDDDQEHASKTLDDTSIDDVLLQSTRNNLLQNEGDIINALSPHDLFDASIIIGASSLDPSVGEIIDLQFLHNYREPTIAVLSQVKKTWAGLLAQEKDNVVYSVWSLDIQSSSATTIFKIEGLPFDVDRIVPLLHPLNGALLVGCNELAHVDSGGITRRISLNLFVADITQSIKTFADASLKELKLEDCSIGMIPNDSKIIVILRTGEMHLVTFDVDGKTIKGIDMHRVDDNLYASCKMENSGQIVTLSDSLLFFAGKTSDSALVEVRYTDLSAQPSSEVVSDAQLTTHTQNLDEEDENLYDEDNKVLNRIRTDGSISFIRHDSITSNGPISSFTLGKFSADKFLANLPNPSYDEISVFAAGGVGSAAHLNVMTPTVQPIIRSSLRFSELHRLWISSNRYLITSDDTNQKSEIFDINRSYARIPSKHFVNSESTIAMHELDNGNFILQVTPKQILLFNDKLKKIASLDHQLKEFGDAYIVNSVSSDELLMIFFSTGEVVIYSINTYNKVFTKVELPKLLSDTIITTGYITNSRLLSVVLKDLSVLTNRGQKRRRDAENGLAYTPETSAIMKLKTFVLVTGDNRVVVFSRFHNEKCFQLNYANKFSNHLSLGFFDINGADPDPFIKQVIFNELGDDVVKDEYLTILTVGGEIYTYKMYFDGENYAFIKEVGLPVTGAPHNAYPHGTSLERRMIYFPNVSGLTCVMVTGVVPYLITRSRHSLVRIHKFSKIPIISFVPFSDDKLSNGLIYLDTKKNARIVELPKDFSYENNWPIKKIQIGETVKSVAYHESSHTFIVSTFKEISYDSLDEDGQPIVGTRLERPLALSYKGQLHLISPISWTAIDSIPLESNEVALLIKSMALDIGSENKKFKRKKELVLIGTGKYRTEDLSANGSFRLLEIIDIIPTPGKPETNHKFKEITTEDTKGAVTAICDVSGRFLVSQGQKVIIRDIKDATAVSVAFMDLSVFVSEAKSFGNLLLFGDTLKSITLAGFEAEPFRMLLLAKDTHGFDVSCADFIYKDEEIFILVADNENKIHVLQYNPEDPASANGQRLLRKSSFNTNYSTTCMKTIPKHEIFSDGIVASNVSFQTIASTAEGAMYVVFPVEESSFRRMFILQQQLMDKEYHFCGLNPRLNRVGPCEPDTIQSLRPILDCELLKRYAKLSQDRMRFFEHKISVKSVASDIWRDLIEFENVLKNL</sequence>
<dbReference type="GO" id="GO:0003676">
    <property type="term" value="F:nucleic acid binding"/>
    <property type="evidence" value="ECO:0007669"/>
    <property type="project" value="InterPro"/>
</dbReference>
<evidence type="ECO:0000259" key="4">
    <source>
        <dbReference type="Pfam" id="PF03178"/>
    </source>
</evidence>
<evidence type="ECO:0000313" key="7">
    <source>
        <dbReference type="EMBL" id="QBM90200.1"/>
    </source>
</evidence>
<accession>A0A4P6XRU7</accession>
<feature type="domain" description="RSE1/DDB1/CPSF1 first beta-propeller" evidence="5">
    <location>
        <begin position="12"/>
        <end position="445"/>
    </location>
</feature>
<organism evidence="7 8">
    <name type="scientific">Metschnikowia aff. pulcherrima</name>
    <dbReference type="NCBI Taxonomy" id="2163413"/>
    <lineage>
        <taxon>Eukaryota</taxon>
        <taxon>Fungi</taxon>
        <taxon>Dikarya</taxon>
        <taxon>Ascomycota</taxon>
        <taxon>Saccharomycotina</taxon>
        <taxon>Pichiomycetes</taxon>
        <taxon>Metschnikowiaceae</taxon>
        <taxon>Metschnikowia</taxon>
    </lineage>
</organism>
<evidence type="ECO:0000259" key="6">
    <source>
        <dbReference type="Pfam" id="PF23726"/>
    </source>
</evidence>